<dbReference type="EMBL" id="SGWQ01000009">
    <property type="protein sequence ID" value="RZS34229.1"/>
    <property type="molecule type" value="Genomic_DNA"/>
</dbReference>
<dbReference type="RefSeq" id="WP_130346533.1">
    <property type="nucleotide sequence ID" value="NZ_SGWQ01000009.1"/>
</dbReference>
<dbReference type="InterPro" id="IPR032095">
    <property type="entry name" value="Sacchrp_dh-like_C"/>
</dbReference>
<dbReference type="AlphaFoldDB" id="A0A4Q7KGJ7"/>
<dbReference type="OrthoDB" id="973788at2"/>
<dbReference type="GO" id="GO:0019878">
    <property type="term" value="P:lysine biosynthetic process via aminoadipic acid"/>
    <property type="evidence" value="ECO:0007669"/>
    <property type="project" value="TreeGrafter"/>
</dbReference>
<organism evidence="4 5">
    <name type="scientific">Herbihabitans rhizosphaerae</name>
    <dbReference type="NCBI Taxonomy" id="1872711"/>
    <lineage>
        <taxon>Bacteria</taxon>
        <taxon>Bacillati</taxon>
        <taxon>Actinomycetota</taxon>
        <taxon>Actinomycetes</taxon>
        <taxon>Pseudonocardiales</taxon>
        <taxon>Pseudonocardiaceae</taxon>
        <taxon>Herbihabitans</taxon>
    </lineage>
</organism>
<dbReference type="InterPro" id="IPR051168">
    <property type="entry name" value="AASS"/>
</dbReference>
<evidence type="ECO:0000256" key="1">
    <source>
        <dbReference type="ARBA" id="ARBA00023002"/>
    </source>
</evidence>
<keyword evidence="5" id="KW-1185">Reference proteome</keyword>
<dbReference type="Gene3D" id="3.30.360.10">
    <property type="entry name" value="Dihydrodipicolinate Reductase, domain 2"/>
    <property type="match status" value="1"/>
</dbReference>
<dbReference type="GO" id="GO:0004753">
    <property type="term" value="F:saccharopine dehydrogenase activity"/>
    <property type="evidence" value="ECO:0007669"/>
    <property type="project" value="TreeGrafter"/>
</dbReference>
<protein>
    <submittedName>
        <fullName evidence="4">Saccharopine dehydrogenase-like protein</fullName>
    </submittedName>
</protein>
<proteinExistence type="predicted"/>
<evidence type="ECO:0000313" key="5">
    <source>
        <dbReference type="Proteomes" id="UP000294257"/>
    </source>
</evidence>
<sequence>MPERKAASGTVHWIGTGLSTGSGLAIVCDIADRVVLYGRTVAKAEHCLSRLGLDGKAETRAFDRDTIGSDVREGDIVVSMLPAPEHVSLIDMCLERQAHFACSSYVSPEIAARAAAAEECGVVVLTESGLDPGIDHLLAHKLVVEARREIGDEARNVRFTSYCGGVPETPNEIRYRFSWAPRGVLTALKSPARYVDQGAEKTVDLPWSATSMYSVSGETFEVYPNRDSVPFVEQYGIPDSWQLETFVRGTLRLDGWRDSWSSIFTELEHGDDARITALAAELAARYPTTDADRDRVVLAVGLTATAPDGGTWSREYLMDMIGDAEETAMARCVSVPLACGIADIVSGSSPAGLSRAIEDHAGVERWLTFLATHGIQVGLVDDADHDIRTSEARAAR</sequence>
<reference evidence="4 5" key="1">
    <citation type="submission" date="2019-02" db="EMBL/GenBank/DDBJ databases">
        <title>Genomic Encyclopedia of Type Strains, Phase IV (KMG-IV): sequencing the most valuable type-strain genomes for metagenomic binning, comparative biology and taxonomic classification.</title>
        <authorList>
            <person name="Goeker M."/>
        </authorList>
    </citation>
    <scope>NUCLEOTIDE SEQUENCE [LARGE SCALE GENOMIC DNA]</scope>
    <source>
        <strain evidence="4 5">DSM 101727</strain>
    </source>
</reference>
<dbReference type="PANTHER" id="PTHR11133:SF22">
    <property type="entry name" value="ALPHA-AMINOADIPIC SEMIALDEHYDE SYNTHASE, MITOCHONDRIAL"/>
    <property type="match status" value="1"/>
</dbReference>
<gene>
    <name evidence="4" type="ORF">EV193_10916</name>
</gene>
<dbReference type="SUPFAM" id="SSF51735">
    <property type="entry name" value="NAD(P)-binding Rossmann-fold domains"/>
    <property type="match status" value="1"/>
</dbReference>
<dbReference type="InterPro" id="IPR036291">
    <property type="entry name" value="NAD(P)-bd_dom_sf"/>
</dbReference>
<feature type="domain" description="Saccharopine dehydrogenase-like C-terminal" evidence="3">
    <location>
        <begin position="129"/>
        <end position="375"/>
    </location>
</feature>
<feature type="domain" description="Saccharopine dehydrogenase NADP binding" evidence="2">
    <location>
        <begin position="11"/>
        <end position="124"/>
    </location>
</feature>
<dbReference type="InterPro" id="IPR005097">
    <property type="entry name" value="Sacchrp_dh_NADP-bd"/>
</dbReference>
<comment type="caution">
    <text evidence="4">The sequence shown here is derived from an EMBL/GenBank/DDBJ whole genome shotgun (WGS) entry which is preliminary data.</text>
</comment>
<evidence type="ECO:0000259" key="3">
    <source>
        <dbReference type="Pfam" id="PF16653"/>
    </source>
</evidence>
<name>A0A4Q7KGJ7_9PSEU</name>
<keyword evidence="1" id="KW-0560">Oxidoreductase</keyword>
<accession>A0A4Q7KGJ7</accession>
<evidence type="ECO:0000259" key="2">
    <source>
        <dbReference type="Pfam" id="PF03435"/>
    </source>
</evidence>
<dbReference type="SUPFAM" id="SSF55347">
    <property type="entry name" value="Glyceraldehyde-3-phosphate dehydrogenase-like, C-terminal domain"/>
    <property type="match status" value="1"/>
</dbReference>
<dbReference type="Pfam" id="PF03435">
    <property type="entry name" value="Sacchrp_dh_NADP"/>
    <property type="match status" value="1"/>
</dbReference>
<dbReference type="GO" id="GO:0005737">
    <property type="term" value="C:cytoplasm"/>
    <property type="evidence" value="ECO:0007669"/>
    <property type="project" value="TreeGrafter"/>
</dbReference>
<evidence type="ECO:0000313" key="4">
    <source>
        <dbReference type="EMBL" id="RZS34229.1"/>
    </source>
</evidence>
<dbReference type="Proteomes" id="UP000294257">
    <property type="component" value="Unassembled WGS sequence"/>
</dbReference>
<dbReference type="PANTHER" id="PTHR11133">
    <property type="entry name" value="SACCHAROPINE DEHYDROGENASE"/>
    <property type="match status" value="1"/>
</dbReference>
<dbReference type="Pfam" id="PF16653">
    <property type="entry name" value="Sacchrp_dh_C"/>
    <property type="match status" value="1"/>
</dbReference>